<evidence type="ECO:0000313" key="17">
    <source>
        <dbReference type="EMBL" id="MDC3416440.1"/>
    </source>
</evidence>
<comment type="subcellular location">
    <subcellularLocation>
        <location evidence="11">Spore membrane</location>
        <topology evidence="11">Single-pass type II membrane protein</topology>
    </subcellularLocation>
</comment>
<comment type="catalytic activity">
    <reaction evidence="9">
        <text>L-threonyl-[protein] + ATP = O-phospho-L-threonyl-[protein] + ADP + H(+)</text>
        <dbReference type="Rhea" id="RHEA:46608"/>
        <dbReference type="Rhea" id="RHEA-COMP:11060"/>
        <dbReference type="Rhea" id="RHEA-COMP:11605"/>
        <dbReference type="ChEBI" id="CHEBI:15378"/>
        <dbReference type="ChEBI" id="CHEBI:30013"/>
        <dbReference type="ChEBI" id="CHEBI:30616"/>
        <dbReference type="ChEBI" id="CHEBI:61977"/>
        <dbReference type="ChEBI" id="CHEBI:456216"/>
        <dbReference type="EC" id="2.7.11.1"/>
    </reaction>
</comment>
<dbReference type="CDD" id="cd14014">
    <property type="entry name" value="STKc_PknB_like"/>
    <property type="match status" value="1"/>
</dbReference>
<feature type="transmembrane region" description="Helical" evidence="14">
    <location>
        <begin position="338"/>
        <end position="363"/>
    </location>
</feature>
<dbReference type="GO" id="GO:0009847">
    <property type="term" value="P:spore germination"/>
    <property type="evidence" value="ECO:0007669"/>
    <property type="project" value="UniProtKB-ARBA"/>
</dbReference>
<evidence type="ECO:0000256" key="10">
    <source>
        <dbReference type="ARBA" id="ARBA00048679"/>
    </source>
</evidence>
<dbReference type="Gene3D" id="1.10.510.10">
    <property type="entry name" value="Transferase(Phosphotransferase) domain 1"/>
    <property type="match status" value="1"/>
</dbReference>
<evidence type="ECO:0000256" key="14">
    <source>
        <dbReference type="SAM" id="Phobius"/>
    </source>
</evidence>
<evidence type="ECO:0000256" key="12">
    <source>
        <dbReference type="ARBA" id="ARBA00070041"/>
    </source>
</evidence>
<evidence type="ECO:0000256" key="7">
    <source>
        <dbReference type="ARBA" id="ARBA00022840"/>
    </source>
</evidence>
<evidence type="ECO:0000313" key="18">
    <source>
        <dbReference type="Proteomes" id="UP001145069"/>
    </source>
</evidence>
<dbReference type="InterPro" id="IPR011009">
    <property type="entry name" value="Kinase-like_dom_sf"/>
</dbReference>
<dbReference type="PROSITE" id="PS51178">
    <property type="entry name" value="PASTA"/>
    <property type="match status" value="3"/>
</dbReference>
<dbReference type="CDD" id="cd06577">
    <property type="entry name" value="PASTA_pknB"/>
    <property type="match status" value="3"/>
</dbReference>
<protein>
    <recommendedName>
        <fullName evidence="12">Serine/threonine-protein kinase PrkC</fullName>
        <ecNumber evidence="1">2.7.11.1</ecNumber>
    </recommendedName>
</protein>
<keyword evidence="18" id="KW-1185">Reference proteome</keyword>
<evidence type="ECO:0000256" key="9">
    <source>
        <dbReference type="ARBA" id="ARBA00047899"/>
    </source>
</evidence>
<keyword evidence="14" id="KW-0472">Membrane</keyword>
<dbReference type="InterPro" id="IPR000719">
    <property type="entry name" value="Prot_kinase_dom"/>
</dbReference>
<keyword evidence="8" id="KW-0735">Signal-anchor</keyword>
<dbReference type="Gene3D" id="3.30.200.20">
    <property type="entry name" value="Phosphorylase Kinase, domain 1"/>
    <property type="match status" value="1"/>
</dbReference>
<evidence type="ECO:0000256" key="11">
    <source>
        <dbReference type="ARBA" id="ARBA00060432"/>
    </source>
</evidence>
<dbReference type="RefSeq" id="WP_272445444.1">
    <property type="nucleotide sequence ID" value="NZ_JAMQKC010000003.1"/>
</dbReference>
<evidence type="ECO:0000256" key="6">
    <source>
        <dbReference type="ARBA" id="ARBA00022777"/>
    </source>
</evidence>
<reference evidence="17" key="1">
    <citation type="submission" date="2022-06" db="EMBL/GenBank/DDBJ databases">
        <title>Aquibacillus sp. a new bacterium isolated from soil saline samples.</title>
        <authorList>
            <person name="Galisteo C."/>
            <person name="De La Haba R."/>
            <person name="Sanchez-Porro C."/>
            <person name="Ventosa A."/>
        </authorList>
    </citation>
    <scope>NUCLEOTIDE SEQUENCE</scope>
    <source>
        <strain evidence="17">3ASR75-54</strain>
    </source>
</reference>
<dbReference type="InterPro" id="IPR008271">
    <property type="entry name" value="Ser/Thr_kinase_AS"/>
</dbReference>
<evidence type="ECO:0000256" key="3">
    <source>
        <dbReference type="ARBA" id="ARBA00022544"/>
    </source>
</evidence>
<dbReference type="GO" id="GO:0005524">
    <property type="term" value="F:ATP binding"/>
    <property type="evidence" value="ECO:0007669"/>
    <property type="project" value="UniProtKB-UniRule"/>
</dbReference>
<dbReference type="GO" id="GO:0004674">
    <property type="term" value="F:protein serine/threonine kinase activity"/>
    <property type="evidence" value="ECO:0007669"/>
    <property type="project" value="UniProtKB-KW"/>
</dbReference>
<evidence type="ECO:0000256" key="1">
    <source>
        <dbReference type="ARBA" id="ARBA00012513"/>
    </source>
</evidence>
<evidence type="ECO:0000256" key="13">
    <source>
        <dbReference type="PROSITE-ProRule" id="PRU10141"/>
    </source>
</evidence>
<feature type="domain" description="PASTA" evidence="16">
    <location>
        <begin position="431"/>
        <end position="499"/>
    </location>
</feature>
<keyword evidence="4" id="KW-0808">Transferase</keyword>
<dbReference type="SMART" id="SM00220">
    <property type="entry name" value="S_TKc"/>
    <property type="match status" value="1"/>
</dbReference>
<evidence type="ECO:0000256" key="4">
    <source>
        <dbReference type="ARBA" id="ARBA00022679"/>
    </source>
</evidence>
<dbReference type="GO" id="GO:0007165">
    <property type="term" value="P:signal transduction"/>
    <property type="evidence" value="ECO:0007669"/>
    <property type="project" value="UniProtKB-ARBA"/>
</dbReference>
<dbReference type="NCBIfam" id="NF033483">
    <property type="entry name" value="PknB_PASTA_kin"/>
    <property type="match status" value="1"/>
</dbReference>
<gene>
    <name evidence="17" type="primary">pknB</name>
    <name evidence="17" type="ORF">NC799_05875</name>
</gene>
<comment type="caution">
    <text evidence="17">The sequence shown here is derived from an EMBL/GenBank/DDBJ whole genome shotgun (WGS) entry which is preliminary data.</text>
</comment>
<dbReference type="SUPFAM" id="SSF56112">
    <property type="entry name" value="Protein kinase-like (PK-like)"/>
    <property type="match status" value="1"/>
</dbReference>
<dbReference type="SUPFAM" id="SSF54184">
    <property type="entry name" value="Penicillin-binding protein 2x (pbp-2x), c-terminal domain"/>
    <property type="match status" value="1"/>
</dbReference>
<dbReference type="Gene3D" id="3.30.10.20">
    <property type="match status" value="3"/>
</dbReference>
<dbReference type="Pfam" id="PF03793">
    <property type="entry name" value="PASTA"/>
    <property type="match status" value="3"/>
</dbReference>
<evidence type="ECO:0000256" key="5">
    <source>
        <dbReference type="ARBA" id="ARBA00022741"/>
    </source>
</evidence>
<dbReference type="Gene3D" id="2.60.40.2560">
    <property type="match status" value="1"/>
</dbReference>
<dbReference type="InterPro" id="IPR005543">
    <property type="entry name" value="PASTA_dom"/>
</dbReference>
<evidence type="ECO:0000259" key="16">
    <source>
        <dbReference type="PROSITE" id="PS51178"/>
    </source>
</evidence>
<dbReference type="PANTHER" id="PTHR43289">
    <property type="entry name" value="MITOGEN-ACTIVATED PROTEIN KINASE KINASE KINASE 20-RELATED"/>
    <property type="match status" value="1"/>
</dbReference>
<keyword evidence="2" id="KW-0723">Serine/threonine-protein kinase</keyword>
<dbReference type="SMART" id="SM00740">
    <property type="entry name" value="PASTA"/>
    <property type="match status" value="3"/>
</dbReference>
<dbReference type="FunFam" id="3.30.200.20:FF:000035">
    <property type="entry name" value="Serine/threonine protein kinase Stk1"/>
    <property type="match status" value="1"/>
</dbReference>
<dbReference type="PROSITE" id="PS00108">
    <property type="entry name" value="PROTEIN_KINASE_ST"/>
    <property type="match status" value="1"/>
</dbReference>
<sequence length="665" mass="74298">MLDGRILNERYKIKKMIGGGGMADVYLGRDIILDRDVAIKVLRLEYANDDEFIARFHREAQSATSLSHPNIVNIYDVGEEDNIYYMIMEYVEGMTLKKYIQMYGPVEVEEAIDITKQITSAITHAHANEIVHRDIKPQNILIDPFGQVKVTDFGIAIALSATSLTQTNSVLGSVHYLSPEQARGGMANKKSDIYSLGIVLFELLTGRLPFSGESAVSIALKHLQSNTPSIRRWNPEIPQSVENIVLKATAKDPFHRYDAVYEMEDDLETALNPSRTNENKFIPPDDHGEATKAIPVITDEAFTRNKSTENTIIHKTGNHEPVKENGVQKGKKKRKRTAIIVSTLFLILVAAMFIALFVVPSLLQPDDVKVPDLEGASYEEAFNDLNKLGFEVNRETIYSDDIAEGFVIKTDPEAGTTLKEGDEITIFTSQGKEKVTFKNYVGEDFNQIERLLLQSGYKEVISTRENSDKPEGQIISQIQPQPNTEVVPEETNVFFVVSKGPEKVTLEDLVGLTDEEASSYLANNNLSVNIKEESSDEVPEGRVIKQTPTANTKVDEKSIVELVVSTGPEEKPPITHTVTVMVPYSGEQETTDDGSTTKEEQEVYIYIGDINNDISDLYDQDTIVEDKEYQFELVIPPGGKGEYKVVRNAEVLVDKTIKYEDLEGE</sequence>
<dbReference type="EC" id="2.7.11.1" evidence="1"/>
<keyword evidence="14" id="KW-1133">Transmembrane helix</keyword>
<dbReference type="GO" id="GO:0071224">
    <property type="term" value="P:cellular response to peptidoglycan"/>
    <property type="evidence" value="ECO:0007669"/>
    <property type="project" value="UniProtKB-ARBA"/>
</dbReference>
<name>A0A9X4AFP9_9BACI</name>
<dbReference type="FunFam" id="1.10.510.10:FF:000021">
    <property type="entry name" value="Serine/threonine protein kinase"/>
    <property type="match status" value="1"/>
</dbReference>
<organism evidence="17 18">
    <name type="scientific">Aquibacillus salsiterrae</name>
    <dbReference type="NCBI Taxonomy" id="2950439"/>
    <lineage>
        <taxon>Bacteria</taxon>
        <taxon>Bacillati</taxon>
        <taxon>Bacillota</taxon>
        <taxon>Bacilli</taxon>
        <taxon>Bacillales</taxon>
        <taxon>Bacillaceae</taxon>
        <taxon>Aquibacillus</taxon>
    </lineage>
</organism>
<keyword evidence="14" id="KW-0812">Transmembrane</keyword>
<accession>A0A9X4AFP9</accession>
<evidence type="ECO:0000256" key="2">
    <source>
        <dbReference type="ARBA" id="ARBA00022527"/>
    </source>
</evidence>
<keyword evidence="5 13" id="KW-0547">Nucleotide-binding</keyword>
<feature type="domain" description="PASTA" evidence="16">
    <location>
        <begin position="500"/>
        <end position="566"/>
    </location>
</feature>
<dbReference type="PROSITE" id="PS00107">
    <property type="entry name" value="PROTEIN_KINASE_ATP"/>
    <property type="match status" value="1"/>
</dbReference>
<comment type="catalytic activity">
    <reaction evidence="10">
        <text>L-seryl-[protein] + ATP = O-phospho-L-seryl-[protein] + ADP + H(+)</text>
        <dbReference type="Rhea" id="RHEA:17989"/>
        <dbReference type="Rhea" id="RHEA-COMP:9863"/>
        <dbReference type="Rhea" id="RHEA-COMP:11604"/>
        <dbReference type="ChEBI" id="CHEBI:15378"/>
        <dbReference type="ChEBI" id="CHEBI:29999"/>
        <dbReference type="ChEBI" id="CHEBI:30616"/>
        <dbReference type="ChEBI" id="CHEBI:83421"/>
        <dbReference type="ChEBI" id="CHEBI:456216"/>
        <dbReference type="EC" id="2.7.11.1"/>
    </reaction>
</comment>
<evidence type="ECO:0000256" key="8">
    <source>
        <dbReference type="ARBA" id="ARBA00022968"/>
    </source>
</evidence>
<keyword evidence="3" id="KW-0309">Germination</keyword>
<dbReference type="Proteomes" id="UP001145069">
    <property type="component" value="Unassembled WGS sequence"/>
</dbReference>
<feature type="domain" description="Protein kinase" evidence="15">
    <location>
        <begin position="11"/>
        <end position="271"/>
    </location>
</feature>
<dbReference type="PANTHER" id="PTHR43289:SF34">
    <property type="entry name" value="SERINE_THREONINE-PROTEIN KINASE YBDM-RELATED"/>
    <property type="match status" value="1"/>
</dbReference>
<keyword evidence="6 17" id="KW-0418">Kinase</keyword>
<dbReference type="AlphaFoldDB" id="A0A9X4AFP9"/>
<keyword evidence="7 13" id="KW-0067">ATP-binding</keyword>
<dbReference type="Pfam" id="PF00069">
    <property type="entry name" value="Pkinase"/>
    <property type="match status" value="1"/>
</dbReference>
<dbReference type="PROSITE" id="PS50011">
    <property type="entry name" value="PROTEIN_KINASE_DOM"/>
    <property type="match status" value="1"/>
</dbReference>
<feature type="domain" description="PASTA" evidence="16">
    <location>
        <begin position="364"/>
        <end position="430"/>
    </location>
</feature>
<dbReference type="EMBL" id="JAMQKC010000003">
    <property type="protein sequence ID" value="MDC3416440.1"/>
    <property type="molecule type" value="Genomic_DNA"/>
</dbReference>
<evidence type="ECO:0000259" key="15">
    <source>
        <dbReference type="PROSITE" id="PS50011"/>
    </source>
</evidence>
<feature type="binding site" evidence="13">
    <location>
        <position position="40"/>
    </location>
    <ligand>
        <name>ATP</name>
        <dbReference type="ChEBI" id="CHEBI:30616"/>
    </ligand>
</feature>
<dbReference type="InterPro" id="IPR017441">
    <property type="entry name" value="Protein_kinase_ATP_BS"/>
</dbReference>
<proteinExistence type="predicted"/>